<dbReference type="AlphaFoldDB" id="Q8N2H1"/>
<sequence length="134" mass="15149">MGLDGTTQGLQRVQQLAKNTRYFRQRLQEMGFIIYGNENASVVPLLLYMPGKVAAFARHMLEKKIGVVVVGFPATPLAEARARFCVSAAHTREMLDTVLEALDEMGDLLQLKYSRHKKSARPELYDETSFELED</sequence>
<dbReference type="PANTHER" id="PTHR13693:SF56">
    <property type="entry name" value="SERINE PALMITOYLTRANSFERASE 3"/>
    <property type="match status" value="1"/>
</dbReference>
<evidence type="ECO:0000256" key="5">
    <source>
        <dbReference type="ARBA" id="ARBA00023315"/>
    </source>
</evidence>
<dbReference type="InterPro" id="IPR004839">
    <property type="entry name" value="Aminotransferase_I/II_large"/>
</dbReference>
<dbReference type="InterPro" id="IPR015424">
    <property type="entry name" value="PyrdxlP-dep_Trfase"/>
</dbReference>
<evidence type="ECO:0000256" key="1">
    <source>
        <dbReference type="ARBA" id="ARBA00001933"/>
    </source>
</evidence>
<protein>
    <submittedName>
        <fullName evidence="7">cDNA FLJ90790 fis, clone THYRO1001529, moderately similar to Serine palmitoyltransferase 2</fullName>
    </submittedName>
</protein>
<comment type="similarity">
    <text evidence="2">Belongs to the class-II pyridoxal-phosphate-dependent aminotransferase family.</text>
</comment>
<dbReference type="ClinPGx" id="PA162404677"/>
<name>Q8N2H1_HUMAN</name>
<dbReference type="PANTHER" id="PTHR13693">
    <property type="entry name" value="CLASS II AMINOTRANSFERASE/8-AMINO-7-OXONONANOATE SYNTHASE"/>
    <property type="match status" value="1"/>
</dbReference>
<dbReference type="Gene3D" id="3.90.1150.10">
    <property type="entry name" value="Aspartate Aminotransferase, domain 1"/>
    <property type="match status" value="1"/>
</dbReference>
<keyword evidence="3 7" id="KW-0808">Transferase</keyword>
<comment type="cofactor">
    <cofactor evidence="1">
        <name>pyridoxal 5'-phosphate</name>
        <dbReference type="ChEBI" id="CHEBI:597326"/>
    </cofactor>
</comment>
<evidence type="ECO:0000259" key="6">
    <source>
        <dbReference type="Pfam" id="PF00155"/>
    </source>
</evidence>
<dbReference type="PeptideAtlas" id="Q8N2H1"/>
<dbReference type="BioGRID-ORCS" id="55304">
    <property type="hits" value="7 hits in 1155 CRISPR screens"/>
</dbReference>
<evidence type="ECO:0000256" key="2">
    <source>
        <dbReference type="ARBA" id="ARBA00008392"/>
    </source>
</evidence>
<dbReference type="GO" id="GO:0030170">
    <property type="term" value="F:pyridoxal phosphate binding"/>
    <property type="evidence" value="ECO:0007669"/>
    <property type="project" value="InterPro"/>
</dbReference>
<dbReference type="SUPFAM" id="SSF53383">
    <property type="entry name" value="PLP-dependent transferases"/>
    <property type="match status" value="1"/>
</dbReference>
<proteinExistence type="evidence at transcript level"/>
<keyword evidence="4" id="KW-0663">Pyridoxal phosphate</keyword>
<dbReference type="Pfam" id="PF00155">
    <property type="entry name" value="Aminotran_1_2"/>
    <property type="match status" value="1"/>
</dbReference>
<dbReference type="InterPro" id="IPR015422">
    <property type="entry name" value="PyrdxlP-dep_Trfase_small"/>
</dbReference>
<keyword evidence="5" id="KW-0012">Acyltransferase</keyword>
<dbReference type="GO" id="GO:0016746">
    <property type="term" value="F:acyltransferase activity"/>
    <property type="evidence" value="ECO:0007669"/>
    <property type="project" value="UniProtKB-KW"/>
</dbReference>
<organism evidence="7">
    <name type="scientific">Homo sapiens</name>
    <name type="common">Human</name>
    <dbReference type="NCBI Taxonomy" id="9606"/>
    <lineage>
        <taxon>Eukaryota</taxon>
        <taxon>Metazoa</taxon>
        <taxon>Chordata</taxon>
        <taxon>Craniata</taxon>
        <taxon>Vertebrata</taxon>
        <taxon>Euteleostomi</taxon>
        <taxon>Mammalia</taxon>
        <taxon>Eutheria</taxon>
        <taxon>Euarchontoglires</taxon>
        <taxon>Primates</taxon>
        <taxon>Haplorrhini</taxon>
        <taxon>Catarrhini</taxon>
        <taxon>Hominidae</taxon>
        <taxon>Homo</taxon>
    </lineage>
</organism>
<evidence type="ECO:0000313" key="7">
    <source>
        <dbReference type="EMBL" id="BAC11509.1"/>
    </source>
</evidence>
<evidence type="ECO:0000256" key="3">
    <source>
        <dbReference type="ARBA" id="ARBA00022679"/>
    </source>
</evidence>
<reference evidence="7" key="1">
    <citation type="journal article" date="2005" name="DNA Res.">
        <title>Signal sequence and keyword trap in silico for selection of full-length human cDNAs encoding secretion or membrane proteins from oligo-capped cDNA libraries.</title>
        <authorList>
            <person name="Otsuki T."/>
            <person name="Ota T."/>
            <person name="Nishikawa T."/>
            <person name="Hayashi K."/>
            <person name="Suzuki Y."/>
            <person name="Yamamoto J."/>
            <person name="Wakamatsu A."/>
            <person name="Kimura K."/>
            <person name="Sakamoto K."/>
            <person name="Hatano N."/>
            <person name="Kawai Y."/>
            <person name="Ishii S."/>
            <person name="Saito K."/>
            <person name="Kojima S."/>
            <person name="Sugiyama T."/>
            <person name="Ono T."/>
            <person name="Okano K."/>
            <person name="Yoshikawa Y."/>
            <person name="Aotsuka S."/>
            <person name="Sasaki N."/>
            <person name="Hattori A."/>
            <person name="Okumura K."/>
            <person name="Nagai K."/>
            <person name="Sugano S."/>
            <person name="Isogai T."/>
        </authorList>
    </citation>
    <scope>NUCLEOTIDE SEQUENCE</scope>
    <source>
        <tissue evidence="7">Thyroid gland</tissue>
    </source>
</reference>
<dbReference type="InterPro" id="IPR050087">
    <property type="entry name" value="AON_synthase_class-II"/>
</dbReference>
<evidence type="ECO:0000256" key="4">
    <source>
        <dbReference type="ARBA" id="ARBA00022898"/>
    </source>
</evidence>
<feature type="domain" description="Aminotransferase class I/classII large" evidence="6">
    <location>
        <begin position="9"/>
        <end position="102"/>
    </location>
</feature>
<dbReference type="FunFam" id="3.90.1150.10:FF:000004">
    <property type="entry name" value="2-amino-3-ketobutyrate coenzyme A ligase"/>
    <property type="match status" value="1"/>
</dbReference>
<accession>Q8N2H1</accession>
<dbReference type="EMBL" id="AK075271">
    <property type="protein sequence ID" value="BAC11509.1"/>
    <property type="molecule type" value="mRNA"/>
</dbReference>